<dbReference type="Gene3D" id="3.30.420.10">
    <property type="entry name" value="Ribonuclease H-like superfamily/Ribonuclease H"/>
    <property type="match status" value="1"/>
</dbReference>
<dbReference type="Pfam" id="PF17921">
    <property type="entry name" value="Integrase_H2C2"/>
    <property type="match status" value="1"/>
</dbReference>
<keyword evidence="1" id="KW-0862">Zinc</keyword>
<dbReference type="PROSITE" id="PS50158">
    <property type="entry name" value="ZF_CCHC"/>
    <property type="match status" value="1"/>
</dbReference>
<dbReference type="Pfam" id="PF03564">
    <property type="entry name" value="DUF1759"/>
    <property type="match status" value="1"/>
</dbReference>
<reference evidence="6" key="1">
    <citation type="journal article" date="2016" name="Nat. Commun.">
        <title>The channel catfish genome sequence provides insights into the evolution of scale formation in teleosts.</title>
        <authorList>
            <person name="Liu Z."/>
            <person name="Liu S."/>
            <person name="Yao J."/>
            <person name="Bao L."/>
            <person name="Zhang J."/>
            <person name="Li Y."/>
            <person name="Jiang C."/>
            <person name="Sun L."/>
            <person name="Wang R."/>
            <person name="Zhang Y."/>
            <person name="Zhou T."/>
            <person name="Zeng Q."/>
            <person name="Fu Q."/>
            <person name="Gao S."/>
            <person name="Li N."/>
            <person name="Koren S."/>
            <person name="Jiang Y."/>
            <person name="Zimin A."/>
            <person name="Xu P."/>
            <person name="Phillippy A.M."/>
            <person name="Geng X."/>
            <person name="Song L."/>
            <person name="Sun F."/>
            <person name="Li C."/>
            <person name="Wang X."/>
            <person name="Chen A."/>
            <person name="Jin Y."/>
            <person name="Yuan Z."/>
            <person name="Yang Y."/>
            <person name="Tan S."/>
            <person name="Peatman E."/>
            <person name="Lu J."/>
            <person name="Qin Z."/>
            <person name="Dunham R."/>
            <person name="Li Z."/>
            <person name="Sonstegard T."/>
            <person name="Feng J."/>
            <person name="Danzmann R.G."/>
            <person name="Schroeder S."/>
            <person name="Scheffler B."/>
            <person name="Duke M.V."/>
            <person name="Ballard L."/>
            <person name="Kucuktas H."/>
            <person name="Kaltenboeck L."/>
            <person name="Liu H."/>
            <person name="Armbruster J."/>
            <person name="Xie Y."/>
            <person name="Kirby M.L."/>
            <person name="Tian Y."/>
            <person name="Flanagan M.E."/>
            <person name="Mu W."/>
            <person name="Waldbieser G.C."/>
        </authorList>
    </citation>
    <scope>NUCLEOTIDE SEQUENCE [LARGE SCALE GENOMIC DNA]</scope>
    <source>
        <strain evidence="6">SDA103</strain>
    </source>
</reference>
<proteinExistence type="predicted"/>
<feature type="coiled-coil region" evidence="2">
    <location>
        <begin position="239"/>
        <end position="291"/>
    </location>
</feature>
<reference evidence="7" key="2">
    <citation type="submission" date="2025-08" db="UniProtKB">
        <authorList>
            <consortium name="RefSeq"/>
        </authorList>
    </citation>
    <scope>IDENTIFICATION</scope>
    <source>
        <tissue evidence="7">Blood</tissue>
    </source>
</reference>
<protein>
    <submittedName>
        <fullName evidence="7">Uncharacterized protein LOC108273038</fullName>
    </submittedName>
</protein>
<dbReference type="InterPro" id="IPR043502">
    <property type="entry name" value="DNA/RNA_pol_sf"/>
</dbReference>
<sequence length="1996" mass="227983">MDQSTPDVCVLEGVLQALENEKTELQKELETELETSEKQRIEERLAEINKDLQIHRIGLQEPTPGTEQAVRRSEREKHPTEKMLELIKQESIKKERKFMLTYVTFKAEVQYIRSKLKEECCKSDLGEMIRTLEKYESEIKQEYKSLRALTTPAQDIRRRMDICTSVTSEITTLLKVRYAEADKEFNAEAVKETLSKLLQREDARSVYGSTVSRAGVGSVQDSQVSVKKAEAAARLASKRAELNREREISAQRKEVLAQQEKLKLMEEQRNLEAMEAEYNVYAEEELKLNAEIGETREIFTLSPSQLPVQHNSTPCTQNPKDLSIPFCSESKIEPKSNEASLVQALKESLAMTRLPAPEPFMFTGDPLKFTEWRTCFKALIETSCTNPAHRLYYLKKYISGEALSVLEGTFYRSDEEAYTQAWDALNKRYGHPFIVQRAFRGKLSSWPKIGPKESLKLREFSDFLISCKNAMPYVHGLKVLDDCQENQKLLQKLPDWATTRWNRYVTKALDEGKPYPAFKEFSDFVAEEARVACNPVSSLFALKQADEKNGKEQKRLKASTLATSTKVFQRSSFTSKDSSASGSSTTNSPATQTKRQIDCVCCQQNHFIYKCEKFAAMPLEEKKKFVISNNMCFGCLRVGHVAKNCRKRATCNICRQSHPSPLHEERPVGEKLEALPQKDNSSIALCTVRMDNGDRTSMIVPVWLSSAAKNSPETLVYALLDTQSTRTFIDHDVCGKIQAHTEPVKLKLSTMTDKSSILNCHRVVGLKVRGYNLQEYIELPPAYTQEYIPLEKNSIPTRETAAGWTHLLSIAEEMPDLLNCPAGLLIGYDCARALKPKAVISGEEYEPYAVKTDLGWSIVGAKMPCTDIRDGEGFCHRISVKELPPITPASVIKALERDFLDTNPRERTISQDDIQFLHLLNGKIQYNEEGHLEMPLPFRKRPQLPNNKQLATVRLKHLKGKMEKSPKYKEDYIKFMDNVFRDGDAEETNATTKEGNTWYIPHHGVYHPRKPEKIRVVFDCSAKCEGTSLNDHLLTGPDLTNTLTGVLCRFRQHQIAINCDVEKMFHRFHVTPEDRDFLRFLWWENGNTAREPKEYRMRVHIFGAASSPGCANYGMKYLASKYENDYPLAAVFIRKNFYVDDGLISVDSVQRANQLVNEAREVFSKGQLRLHKFVSNNRKVLDVIPESERASAVKDVDLNYSKLPMQSVLGVRWSIETDAFSFNVVLNEKAATRRGILSTVASVYDPLGFLSPYILTGKRVLQEMCKRGVGWDEHVPLELKPKWETWLHDLENLEKIQIPRCFIPDHLSTIRKIELHHFSDASNNGYGQCSYIRILADEQVHCALVMGKARVAPTRVVSIPRLELTAATVSAAMSSVLREELELKIDQEFFWTDSQVVLGYIKNDARRFHVFVANRVQKIRDTTDPSQWFYVETSQNPADHASRGLKVAELIESNWLRGPKFLWEQEIVFSQRSPELLVGDPEVKVLKTDAVERDSFLHRLSRLSDWNTTLNIIARIQRLAHKDRSGPISVEERRGAALVLIRAAQREAFEKELKLFSQESTKLPKTHKMYQLDPIFQNGLLRVGGRLRMSSASVELKHPVILPKEGIVTQLILDHCHKRTQHQGRGQTLNELRASGYWIIGASKVVAKHIKSCVTCRKVRGRTEEQRMADLPVDRVDPSPPFLYTGIDCFGPFNTKQGRKEFKRYGLLFTCLSCRAIHLEMLEDLTTDAFLNALRCFIAIRGAVRQIRSDQGTNFLGAKNELQRGLMELDKERISTYLARKQCDFLMNVPEASHMGGIWERQIRTVRSVMSSVLAQAKGRLDDTSLRTFFYEAMSIVNSRPLTTNTINDPKGVEPLTPNHLLTIKSIVPLAPPGKFVREDLYAKKRWRRVQYLSEQFWSRWRKEYLASISLRQQWHVPRRNVQVGDVVIVKDDNIPRNEWKLARVVEARADGDGLVRKVKIQIGQSNLGKKGERITQLSSLERPVQKLVVLVEQNS</sequence>
<keyword evidence="6" id="KW-1185">Reference proteome</keyword>
<dbReference type="Gene3D" id="1.10.340.70">
    <property type="match status" value="1"/>
</dbReference>
<evidence type="ECO:0000256" key="1">
    <source>
        <dbReference type="PROSITE-ProRule" id="PRU00047"/>
    </source>
</evidence>
<dbReference type="InterPro" id="IPR008042">
    <property type="entry name" value="Retrotrans_Pao"/>
</dbReference>
<keyword evidence="1" id="KW-0479">Metal-binding</keyword>
<keyword evidence="1" id="KW-0863">Zinc-finger</keyword>
<feature type="region of interest" description="Disordered" evidence="3">
    <location>
        <begin position="60"/>
        <end position="79"/>
    </location>
</feature>
<feature type="coiled-coil region" evidence="2">
    <location>
        <begin position="11"/>
        <end position="42"/>
    </location>
</feature>
<evidence type="ECO:0000313" key="7">
    <source>
        <dbReference type="RefSeq" id="XP_053539917.1"/>
    </source>
</evidence>
<dbReference type="GO" id="GO:0015074">
    <property type="term" value="P:DNA integration"/>
    <property type="evidence" value="ECO:0007669"/>
    <property type="project" value="InterPro"/>
</dbReference>
<dbReference type="Pfam" id="PF05380">
    <property type="entry name" value="Peptidase_A17"/>
    <property type="match status" value="1"/>
</dbReference>
<dbReference type="CDD" id="cd01644">
    <property type="entry name" value="RT_pepA17"/>
    <property type="match status" value="1"/>
</dbReference>
<dbReference type="InterPro" id="IPR041588">
    <property type="entry name" value="Integrase_H2C2"/>
</dbReference>
<dbReference type="InterPro" id="IPR012337">
    <property type="entry name" value="RNaseH-like_sf"/>
</dbReference>
<dbReference type="InterPro" id="IPR001878">
    <property type="entry name" value="Znf_CCHC"/>
</dbReference>
<dbReference type="GO" id="GO:0003676">
    <property type="term" value="F:nucleic acid binding"/>
    <property type="evidence" value="ECO:0007669"/>
    <property type="project" value="InterPro"/>
</dbReference>
<feature type="compositionally biased region" description="Basic and acidic residues" evidence="3">
    <location>
        <begin position="69"/>
        <end position="79"/>
    </location>
</feature>
<dbReference type="PANTHER" id="PTHR47331:SF5">
    <property type="entry name" value="RIBONUCLEASE H"/>
    <property type="match status" value="1"/>
</dbReference>
<dbReference type="OrthoDB" id="8046937at2759"/>
<evidence type="ECO:0000313" key="6">
    <source>
        <dbReference type="Proteomes" id="UP000221080"/>
    </source>
</evidence>
<evidence type="ECO:0000256" key="2">
    <source>
        <dbReference type="SAM" id="Coils"/>
    </source>
</evidence>
<dbReference type="GeneID" id="108273038"/>
<dbReference type="PROSITE" id="PS50994">
    <property type="entry name" value="INTEGRASE"/>
    <property type="match status" value="1"/>
</dbReference>
<dbReference type="RefSeq" id="XP_053539917.1">
    <property type="nucleotide sequence ID" value="XM_053683942.1"/>
</dbReference>
<dbReference type="GO" id="GO:0008270">
    <property type="term" value="F:zinc ion binding"/>
    <property type="evidence" value="ECO:0007669"/>
    <property type="project" value="UniProtKB-KW"/>
</dbReference>
<dbReference type="KEGG" id="ipu:108273038"/>
<dbReference type="SUPFAM" id="SSF53098">
    <property type="entry name" value="Ribonuclease H-like"/>
    <property type="match status" value="1"/>
</dbReference>
<dbReference type="SUPFAM" id="SSF56672">
    <property type="entry name" value="DNA/RNA polymerases"/>
    <property type="match status" value="1"/>
</dbReference>
<keyword evidence="2" id="KW-0175">Coiled coil</keyword>
<dbReference type="InterPro" id="IPR040676">
    <property type="entry name" value="DUF5641"/>
</dbReference>
<dbReference type="Pfam" id="PF18701">
    <property type="entry name" value="DUF5641"/>
    <property type="match status" value="1"/>
</dbReference>
<evidence type="ECO:0000259" key="4">
    <source>
        <dbReference type="PROSITE" id="PS50158"/>
    </source>
</evidence>
<dbReference type="PANTHER" id="PTHR47331">
    <property type="entry name" value="PHD-TYPE DOMAIN-CONTAINING PROTEIN"/>
    <property type="match status" value="1"/>
</dbReference>
<name>A0A9F7RGV1_ICTPU</name>
<accession>A0A9F7RGV1</accession>
<dbReference type="InterPro" id="IPR005312">
    <property type="entry name" value="DUF1759"/>
</dbReference>
<dbReference type="Proteomes" id="UP000221080">
    <property type="component" value="Chromosome 12"/>
</dbReference>
<organism evidence="6 7">
    <name type="scientific">Ictalurus punctatus</name>
    <name type="common">Channel catfish</name>
    <name type="synonym">Silurus punctatus</name>
    <dbReference type="NCBI Taxonomy" id="7998"/>
    <lineage>
        <taxon>Eukaryota</taxon>
        <taxon>Metazoa</taxon>
        <taxon>Chordata</taxon>
        <taxon>Craniata</taxon>
        <taxon>Vertebrata</taxon>
        <taxon>Euteleostomi</taxon>
        <taxon>Actinopterygii</taxon>
        <taxon>Neopterygii</taxon>
        <taxon>Teleostei</taxon>
        <taxon>Ostariophysi</taxon>
        <taxon>Siluriformes</taxon>
        <taxon>Ictaluridae</taxon>
        <taxon>Ictalurus</taxon>
    </lineage>
</organism>
<evidence type="ECO:0000259" key="5">
    <source>
        <dbReference type="PROSITE" id="PS50994"/>
    </source>
</evidence>
<gene>
    <name evidence="7" type="primary">LOC108273038</name>
</gene>
<dbReference type="InterPro" id="IPR001584">
    <property type="entry name" value="Integrase_cat-core"/>
</dbReference>
<feature type="domain" description="CCHC-type" evidence="4">
    <location>
        <begin position="632"/>
        <end position="647"/>
    </location>
</feature>
<evidence type="ECO:0000256" key="3">
    <source>
        <dbReference type="SAM" id="MobiDB-lite"/>
    </source>
</evidence>
<feature type="domain" description="Integrase catalytic" evidence="5">
    <location>
        <begin position="1676"/>
        <end position="1866"/>
    </location>
</feature>
<dbReference type="InterPro" id="IPR036397">
    <property type="entry name" value="RNaseH_sf"/>
</dbReference>